<keyword evidence="10" id="KW-1185">Reference proteome</keyword>
<evidence type="ECO:0000256" key="1">
    <source>
        <dbReference type="ARBA" id="ARBA00004123"/>
    </source>
</evidence>
<sequence length="669" mass="74731">MAPPAKRQRRIYVACRRCHSQKIKCSGIQPCRACCVSGNHDQCQFPPRDRKVSVSETYIKKLEGEVRDLRAQQQRPGAASPCQTTYEAPSVANDQGQNPAQFTDTDVSNPLLESPTGFVAAGSSSPPVYIGEASCVAFGDTLLQCVDKDTDLAAWPPPTYFQHEIFNRLVRPDLVLPDRIQSRLLVGVAVRFIGTDYHLLLKKTFYEKLDRICAGEEPQDLVWICKFFILLALGEMYSNRQRRNMSQRVPGTDYFLQATGLLQDLYETPSVEQVEVMILFCFYANALGRTKSAYTYIGIAMRMALALGLHRNLPSDTMLNPVEREHRKRVWWTLYTLDRLCSSILGYPLLISDSLIDVELPTDEGLSASEQEEFSDPAHLIATIKLARITGQILSDLYCLPQRTHEPFVQRVHRILLSLRKWDEELPAKLSLQQEHLPRHVTSLHLHYNKCVISTTRPILLYLFKHRFSLTADAAGVTPPPTFSPTTLALAESCVQAARASNSILSRCFVEGSLASFGYFDAHYLFSSSLILIMSAVMDPNVAMSDAISYAFTILKAMKEDGNIPSCDYYERLQRTRASVGKMRENHETGSHSPILASGGETIWEAQIPPHEADGPSLGFSEGVPLGHPLIDSFLADKAFARADGMVPEDQSLRDLACELGDEFLFGAQ</sequence>
<dbReference type="SMART" id="SM00906">
    <property type="entry name" value="Fungal_trans"/>
    <property type="match status" value="1"/>
</dbReference>
<dbReference type="EMBL" id="JAJTJA010000004">
    <property type="protein sequence ID" value="KAH8700126.1"/>
    <property type="molecule type" value="Genomic_DNA"/>
</dbReference>
<keyword evidence="4" id="KW-0238">DNA-binding</keyword>
<dbReference type="GO" id="GO:0008270">
    <property type="term" value="F:zinc ion binding"/>
    <property type="evidence" value="ECO:0007669"/>
    <property type="project" value="InterPro"/>
</dbReference>
<dbReference type="InterPro" id="IPR036864">
    <property type="entry name" value="Zn2-C6_fun-type_DNA-bd_sf"/>
</dbReference>
<dbReference type="CDD" id="cd12148">
    <property type="entry name" value="fungal_TF_MHR"/>
    <property type="match status" value="1"/>
</dbReference>
<dbReference type="GeneID" id="70248309"/>
<comment type="caution">
    <text evidence="9">The sequence shown here is derived from an EMBL/GenBank/DDBJ whole genome shotgun (WGS) entry which is preliminary data.</text>
</comment>
<dbReference type="RefSeq" id="XP_046073832.1">
    <property type="nucleotide sequence ID" value="XM_046218022.1"/>
</dbReference>
<gene>
    <name evidence="9" type="ORF">BGW36DRAFT_395286</name>
</gene>
<dbReference type="GO" id="GO:0000981">
    <property type="term" value="F:DNA-binding transcription factor activity, RNA polymerase II-specific"/>
    <property type="evidence" value="ECO:0007669"/>
    <property type="project" value="InterPro"/>
</dbReference>
<proteinExistence type="predicted"/>
<keyword evidence="2" id="KW-0479">Metal-binding</keyword>
<dbReference type="PROSITE" id="PS00463">
    <property type="entry name" value="ZN2_CY6_FUNGAL_1"/>
    <property type="match status" value="1"/>
</dbReference>
<evidence type="ECO:0000313" key="9">
    <source>
        <dbReference type="EMBL" id="KAH8700126.1"/>
    </source>
</evidence>
<name>A0AAD4KUB6_9EURO</name>
<evidence type="ECO:0000259" key="8">
    <source>
        <dbReference type="PROSITE" id="PS50048"/>
    </source>
</evidence>
<evidence type="ECO:0000256" key="7">
    <source>
        <dbReference type="SAM" id="MobiDB-lite"/>
    </source>
</evidence>
<protein>
    <submittedName>
        <fullName evidence="9">Fungal-specific transcription factor domain-containing protein</fullName>
    </submittedName>
</protein>
<dbReference type="PANTHER" id="PTHR47540:SF6">
    <property type="entry name" value="ZN(II)2CYS6 TRANSCRIPTION FACTOR (EUROFUNG)"/>
    <property type="match status" value="1"/>
</dbReference>
<reference evidence="9" key="1">
    <citation type="submission" date="2021-12" db="EMBL/GenBank/DDBJ databases">
        <title>Convergent genome expansion in fungi linked to evolution of root-endophyte symbiosis.</title>
        <authorList>
            <consortium name="DOE Joint Genome Institute"/>
            <person name="Ke Y.-H."/>
            <person name="Bonito G."/>
            <person name="Liao H.-L."/>
            <person name="Looney B."/>
            <person name="Rojas-Flechas A."/>
            <person name="Nash J."/>
            <person name="Hameed K."/>
            <person name="Schadt C."/>
            <person name="Martin F."/>
            <person name="Crous P.W."/>
            <person name="Miettinen O."/>
            <person name="Magnuson J.K."/>
            <person name="Labbe J."/>
            <person name="Jacobson D."/>
            <person name="Doktycz M.J."/>
            <person name="Veneault-Fourrey C."/>
            <person name="Kuo A."/>
            <person name="Mondo S."/>
            <person name="Calhoun S."/>
            <person name="Riley R."/>
            <person name="Ohm R."/>
            <person name="LaButti K."/>
            <person name="Andreopoulos B."/>
            <person name="Pangilinan J."/>
            <person name="Nolan M."/>
            <person name="Tritt A."/>
            <person name="Clum A."/>
            <person name="Lipzen A."/>
            <person name="Daum C."/>
            <person name="Barry K."/>
            <person name="Grigoriev I.V."/>
            <person name="Vilgalys R."/>
        </authorList>
    </citation>
    <scope>NUCLEOTIDE SEQUENCE</scope>
    <source>
        <strain evidence="9">PMI_201</strain>
    </source>
</reference>
<comment type="subcellular location">
    <subcellularLocation>
        <location evidence="1">Nucleus</location>
    </subcellularLocation>
</comment>
<evidence type="ECO:0000256" key="3">
    <source>
        <dbReference type="ARBA" id="ARBA00023015"/>
    </source>
</evidence>
<organism evidence="9 10">
    <name type="scientific">Talaromyces proteolyticus</name>
    <dbReference type="NCBI Taxonomy" id="1131652"/>
    <lineage>
        <taxon>Eukaryota</taxon>
        <taxon>Fungi</taxon>
        <taxon>Dikarya</taxon>
        <taxon>Ascomycota</taxon>
        <taxon>Pezizomycotina</taxon>
        <taxon>Eurotiomycetes</taxon>
        <taxon>Eurotiomycetidae</taxon>
        <taxon>Eurotiales</taxon>
        <taxon>Trichocomaceae</taxon>
        <taxon>Talaromyces</taxon>
        <taxon>Talaromyces sect. Bacilispori</taxon>
    </lineage>
</organism>
<dbReference type="GO" id="GO:0006351">
    <property type="term" value="P:DNA-templated transcription"/>
    <property type="evidence" value="ECO:0007669"/>
    <property type="project" value="InterPro"/>
</dbReference>
<evidence type="ECO:0000256" key="5">
    <source>
        <dbReference type="ARBA" id="ARBA00023163"/>
    </source>
</evidence>
<dbReference type="PANTHER" id="PTHR47540">
    <property type="entry name" value="THIAMINE REPRESSIBLE GENES REGULATORY PROTEIN THI5"/>
    <property type="match status" value="1"/>
</dbReference>
<keyword evidence="5" id="KW-0804">Transcription</keyword>
<evidence type="ECO:0000256" key="6">
    <source>
        <dbReference type="ARBA" id="ARBA00023242"/>
    </source>
</evidence>
<dbReference type="Pfam" id="PF04082">
    <property type="entry name" value="Fungal_trans"/>
    <property type="match status" value="1"/>
</dbReference>
<evidence type="ECO:0000313" key="10">
    <source>
        <dbReference type="Proteomes" id="UP001201262"/>
    </source>
</evidence>
<dbReference type="SMART" id="SM00066">
    <property type="entry name" value="GAL4"/>
    <property type="match status" value="1"/>
</dbReference>
<dbReference type="AlphaFoldDB" id="A0AAD4KUB6"/>
<feature type="region of interest" description="Disordered" evidence="7">
    <location>
        <begin position="72"/>
        <end position="96"/>
    </location>
</feature>
<keyword evidence="3" id="KW-0805">Transcription regulation</keyword>
<dbReference type="GO" id="GO:0043565">
    <property type="term" value="F:sequence-specific DNA binding"/>
    <property type="evidence" value="ECO:0007669"/>
    <property type="project" value="TreeGrafter"/>
</dbReference>
<dbReference type="GO" id="GO:0005634">
    <property type="term" value="C:nucleus"/>
    <property type="evidence" value="ECO:0007669"/>
    <property type="project" value="UniProtKB-SubCell"/>
</dbReference>
<dbReference type="InterPro" id="IPR007219">
    <property type="entry name" value="XnlR_reg_dom"/>
</dbReference>
<dbReference type="Gene3D" id="4.10.240.10">
    <property type="entry name" value="Zn(2)-C6 fungal-type DNA-binding domain"/>
    <property type="match status" value="1"/>
</dbReference>
<keyword evidence="6" id="KW-0539">Nucleus</keyword>
<evidence type="ECO:0000256" key="4">
    <source>
        <dbReference type="ARBA" id="ARBA00023125"/>
    </source>
</evidence>
<dbReference type="PROSITE" id="PS50048">
    <property type="entry name" value="ZN2_CY6_FUNGAL_2"/>
    <property type="match status" value="1"/>
</dbReference>
<dbReference type="SUPFAM" id="SSF57701">
    <property type="entry name" value="Zn2/Cys6 DNA-binding domain"/>
    <property type="match status" value="1"/>
</dbReference>
<dbReference type="InterPro" id="IPR051711">
    <property type="entry name" value="Stress_Response_Reg"/>
</dbReference>
<dbReference type="CDD" id="cd00067">
    <property type="entry name" value="GAL4"/>
    <property type="match status" value="1"/>
</dbReference>
<feature type="domain" description="Zn(2)-C6 fungal-type" evidence="8">
    <location>
        <begin position="14"/>
        <end position="45"/>
    </location>
</feature>
<evidence type="ECO:0000256" key="2">
    <source>
        <dbReference type="ARBA" id="ARBA00022723"/>
    </source>
</evidence>
<dbReference type="InterPro" id="IPR001138">
    <property type="entry name" value="Zn2Cys6_DnaBD"/>
</dbReference>
<dbReference type="GO" id="GO:0045944">
    <property type="term" value="P:positive regulation of transcription by RNA polymerase II"/>
    <property type="evidence" value="ECO:0007669"/>
    <property type="project" value="TreeGrafter"/>
</dbReference>
<dbReference type="Proteomes" id="UP001201262">
    <property type="component" value="Unassembled WGS sequence"/>
</dbReference>
<accession>A0AAD4KUB6</accession>